<dbReference type="GO" id="GO:0006508">
    <property type="term" value="P:proteolysis"/>
    <property type="evidence" value="ECO:0007669"/>
    <property type="project" value="UniProtKB-KW"/>
</dbReference>
<name>A0A2G1QRL4_9HYPH</name>
<proteinExistence type="inferred from homology"/>
<evidence type="ECO:0000256" key="4">
    <source>
        <dbReference type="ARBA" id="ARBA00022807"/>
    </source>
</evidence>
<feature type="domain" description="NlpC/P60" evidence="5">
    <location>
        <begin position="1"/>
        <end position="135"/>
    </location>
</feature>
<accession>A0A2G1QRL4</accession>
<dbReference type="GO" id="GO:0008234">
    <property type="term" value="F:cysteine-type peptidase activity"/>
    <property type="evidence" value="ECO:0007669"/>
    <property type="project" value="UniProtKB-KW"/>
</dbReference>
<evidence type="ECO:0000313" key="6">
    <source>
        <dbReference type="EMBL" id="PHP68176.1"/>
    </source>
</evidence>
<comment type="similarity">
    <text evidence="1">Belongs to the peptidase C40 family.</text>
</comment>
<dbReference type="PROSITE" id="PS51935">
    <property type="entry name" value="NLPC_P60"/>
    <property type="match status" value="1"/>
</dbReference>
<evidence type="ECO:0000256" key="1">
    <source>
        <dbReference type="ARBA" id="ARBA00007074"/>
    </source>
</evidence>
<comment type="caution">
    <text evidence="6">The sequence shown here is derived from an EMBL/GenBank/DDBJ whole genome shotgun (WGS) entry which is preliminary data.</text>
</comment>
<keyword evidence="4" id="KW-0788">Thiol protease</keyword>
<evidence type="ECO:0000313" key="7">
    <source>
        <dbReference type="Proteomes" id="UP000221168"/>
    </source>
</evidence>
<keyword evidence="2" id="KW-0645">Protease</keyword>
<dbReference type="InterPro" id="IPR000064">
    <property type="entry name" value="NLP_P60_dom"/>
</dbReference>
<keyword evidence="7" id="KW-1185">Reference proteome</keyword>
<protein>
    <submittedName>
        <fullName evidence="6">Phage tail protein</fullName>
    </submittedName>
</protein>
<evidence type="ECO:0000256" key="2">
    <source>
        <dbReference type="ARBA" id="ARBA00022670"/>
    </source>
</evidence>
<sequence>MSRPLRDLSGYVGLPFKADGLDRRGLHCWGLVRLVLKEQCGIDLPAYGDVSAADLLAVSRRMEAGQVAEDWRQVYQPRAFDVVLMRAHGRPATVHCGIMADHSTLLHVEEATDSVLVPLQHPMIRHRLAGFFRHGSFS</sequence>
<dbReference type="EMBL" id="PDVP01000002">
    <property type="protein sequence ID" value="PHP68176.1"/>
    <property type="molecule type" value="Genomic_DNA"/>
</dbReference>
<dbReference type="Gene3D" id="3.90.1720.10">
    <property type="entry name" value="endopeptidase domain like (from Nostoc punctiforme)"/>
    <property type="match status" value="1"/>
</dbReference>
<evidence type="ECO:0000256" key="3">
    <source>
        <dbReference type="ARBA" id="ARBA00022801"/>
    </source>
</evidence>
<dbReference type="RefSeq" id="WP_099304784.1">
    <property type="nucleotide sequence ID" value="NZ_PDVP01000002.1"/>
</dbReference>
<evidence type="ECO:0000259" key="5">
    <source>
        <dbReference type="PROSITE" id="PS51935"/>
    </source>
</evidence>
<dbReference type="AlphaFoldDB" id="A0A2G1QRL4"/>
<dbReference type="OrthoDB" id="6058745at2"/>
<dbReference type="Proteomes" id="UP000221168">
    <property type="component" value="Unassembled WGS sequence"/>
</dbReference>
<organism evidence="6 7">
    <name type="scientific">Zhengella mangrovi</name>
    <dbReference type="NCBI Taxonomy" id="1982044"/>
    <lineage>
        <taxon>Bacteria</taxon>
        <taxon>Pseudomonadati</taxon>
        <taxon>Pseudomonadota</taxon>
        <taxon>Alphaproteobacteria</taxon>
        <taxon>Hyphomicrobiales</taxon>
        <taxon>Notoacmeibacteraceae</taxon>
        <taxon>Zhengella</taxon>
    </lineage>
</organism>
<dbReference type="SUPFAM" id="SSF54001">
    <property type="entry name" value="Cysteine proteinases"/>
    <property type="match status" value="1"/>
</dbReference>
<keyword evidence="3" id="KW-0378">Hydrolase</keyword>
<gene>
    <name evidence="6" type="ORF">CSC94_05865</name>
</gene>
<dbReference type="Pfam" id="PF00877">
    <property type="entry name" value="NLPC_P60"/>
    <property type="match status" value="1"/>
</dbReference>
<reference evidence="6 7" key="1">
    <citation type="submission" date="2017-10" db="EMBL/GenBank/DDBJ databases">
        <title>Sedimentibacterium mangrovi gen. nov., sp. nov., a novel member of family Phyllobacteriacea isolated from mangrove sediment.</title>
        <authorList>
            <person name="Liao H."/>
            <person name="Tian Y."/>
        </authorList>
    </citation>
    <scope>NUCLEOTIDE SEQUENCE [LARGE SCALE GENOMIC DNA]</scope>
    <source>
        <strain evidence="6 7">X9-2-2</strain>
    </source>
</reference>
<dbReference type="InterPro" id="IPR038765">
    <property type="entry name" value="Papain-like_cys_pep_sf"/>
</dbReference>